<evidence type="ECO:0000313" key="1">
    <source>
        <dbReference type="EMBL" id="CAH1637223.1"/>
    </source>
</evidence>
<keyword evidence="2" id="KW-1185">Reference proteome</keyword>
<gene>
    <name evidence="1" type="ORF">SPLIT_LOCUS2584</name>
</gene>
<evidence type="ECO:0000313" key="2">
    <source>
        <dbReference type="Proteomes" id="UP001153321"/>
    </source>
</evidence>
<dbReference type="AlphaFoldDB" id="A0A9P0HZ53"/>
<sequence length="106" mass="12599">MTLILFKEDCFSRNLSSKVCSFLHIFAIHSRIFLDLIFYEIVFVLYDSSIWKSNQLKLDSLRKWPTIGTFTRQFESTGCFENTAMIVMFDYRTLVLRLTFITVDFI</sequence>
<reference evidence="1" key="1">
    <citation type="submission" date="2022-02" db="EMBL/GenBank/DDBJ databases">
        <authorList>
            <person name="King R."/>
        </authorList>
    </citation>
    <scope>NUCLEOTIDE SEQUENCE</scope>
</reference>
<accession>A0A9P0HZ53</accession>
<organism evidence="1 2">
    <name type="scientific">Spodoptera littoralis</name>
    <name type="common">Egyptian cotton leafworm</name>
    <dbReference type="NCBI Taxonomy" id="7109"/>
    <lineage>
        <taxon>Eukaryota</taxon>
        <taxon>Metazoa</taxon>
        <taxon>Ecdysozoa</taxon>
        <taxon>Arthropoda</taxon>
        <taxon>Hexapoda</taxon>
        <taxon>Insecta</taxon>
        <taxon>Pterygota</taxon>
        <taxon>Neoptera</taxon>
        <taxon>Endopterygota</taxon>
        <taxon>Lepidoptera</taxon>
        <taxon>Glossata</taxon>
        <taxon>Ditrysia</taxon>
        <taxon>Noctuoidea</taxon>
        <taxon>Noctuidae</taxon>
        <taxon>Amphipyrinae</taxon>
        <taxon>Spodoptera</taxon>
    </lineage>
</organism>
<protein>
    <submittedName>
        <fullName evidence="1">Uncharacterized protein</fullName>
    </submittedName>
</protein>
<dbReference type="Proteomes" id="UP001153321">
    <property type="component" value="Chromosome 15"/>
</dbReference>
<proteinExistence type="predicted"/>
<dbReference type="EMBL" id="LR824546">
    <property type="protein sequence ID" value="CAH1637223.1"/>
    <property type="molecule type" value="Genomic_DNA"/>
</dbReference>
<name>A0A9P0HZ53_SPOLI</name>